<dbReference type="Proteomes" id="UP000299102">
    <property type="component" value="Unassembled WGS sequence"/>
</dbReference>
<reference evidence="1 2" key="1">
    <citation type="journal article" date="2019" name="Commun. Biol.">
        <title>The bagworm genome reveals a unique fibroin gene that provides high tensile strength.</title>
        <authorList>
            <person name="Kono N."/>
            <person name="Nakamura H."/>
            <person name="Ohtoshi R."/>
            <person name="Tomita M."/>
            <person name="Numata K."/>
            <person name="Arakawa K."/>
        </authorList>
    </citation>
    <scope>NUCLEOTIDE SEQUENCE [LARGE SCALE GENOMIC DNA]</scope>
</reference>
<gene>
    <name evidence="1" type="ORF">EVAR_75862_1</name>
</gene>
<evidence type="ECO:0000313" key="2">
    <source>
        <dbReference type="Proteomes" id="UP000299102"/>
    </source>
</evidence>
<dbReference type="Gene3D" id="3.60.10.10">
    <property type="entry name" value="Endonuclease/exonuclease/phosphatase"/>
    <property type="match status" value="1"/>
</dbReference>
<dbReference type="SUPFAM" id="SSF56219">
    <property type="entry name" value="DNase I-like"/>
    <property type="match status" value="1"/>
</dbReference>
<accession>A0A4C1TD47</accession>
<evidence type="ECO:0008006" key="3">
    <source>
        <dbReference type="Google" id="ProtNLM"/>
    </source>
</evidence>
<dbReference type="InterPro" id="IPR036691">
    <property type="entry name" value="Endo/exonu/phosph_ase_sf"/>
</dbReference>
<dbReference type="EMBL" id="BGZK01000051">
    <property type="protein sequence ID" value="GBP12453.1"/>
    <property type="molecule type" value="Genomic_DNA"/>
</dbReference>
<name>A0A4C1TD47_EUMVA</name>
<organism evidence="1 2">
    <name type="scientific">Eumeta variegata</name>
    <name type="common">Bagworm moth</name>
    <name type="synonym">Eumeta japonica</name>
    <dbReference type="NCBI Taxonomy" id="151549"/>
    <lineage>
        <taxon>Eukaryota</taxon>
        <taxon>Metazoa</taxon>
        <taxon>Ecdysozoa</taxon>
        <taxon>Arthropoda</taxon>
        <taxon>Hexapoda</taxon>
        <taxon>Insecta</taxon>
        <taxon>Pterygota</taxon>
        <taxon>Neoptera</taxon>
        <taxon>Endopterygota</taxon>
        <taxon>Lepidoptera</taxon>
        <taxon>Glossata</taxon>
        <taxon>Ditrysia</taxon>
        <taxon>Tineoidea</taxon>
        <taxon>Psychidae</taxon>
        <taxon>Oiketicinae</taxon>
        <taxon>Eumeta</taxon>
    </lineage>
</organism>
<proteinExistence type="predicted"/>
<keyword evidence="2" id="KW-1185">Reference proteome</keyword>
<dbReference type="OrthoDB" id="412981at2759"/>
<evidence type="ECO:0000313" key="1">
    <source>
        <dbReference type="EMBL" id="GBP12453.1"/>
    </source>
</evidence>
<protein>
    <recommendedName>
        <fullName evidence="3">Endonuclease/exonuclease/phosphatase domain-containing protein</fullName>
    </recommendedName>
</protein>
<sequence length="270" mass="30262">MCTIDISVGSADKEVRLFTVYRPPGTRLCVQMSILFPTTTLIAGDLNAKLKAWGSHSLSKIGRFLMEDVESHGYEVLGPGTLHLESSFATAADVDTVANQLVNKISRTLSIDTTHLPISTSRRGGLFLHIKVRLQQKRRLHKLWTSTRCPKLKNELNNPAGEISMAIRDFHGAAWEAKIDRAGECSKDLNKLCRQRTRALTPICLMANRAGVRCYDAQARGRHFLNKAMLAMNRVFNGILRTGHYTKTWKRGKVITIPKTGKDPRRPEDL</sequence>
<dbReference type="AlphaFoldDB" id="A0A4C1TD47"/>
<comment type="caution">
    <text evidence="1">The sequence shown here is derived from an EMBL/GenBank/DDBJ whole genome shotgun (WGS) entry which is preliminary data.</text>
</comment>